<evidence type="ECO:0000313" key="2">
    <source>
        <dbReference type="Proteomes" id="UP000612899"/>
    </source>
</evidence>
<gene>
    <name evidence="1" type="ORF">Rhe02_00240</name>
</gene>
<dbReference type="EMBL" id="BONY01000001">
    <property type="protein sequence ID" value="GIH01957.1"/>
    <property type="molecule type" value="Genomic_DNA"/>
</dbReference>
<name>A0A8J3Q201_9ACTN</name>
<comment type="caution">
    <text evidence="1">The sequence shown here is derived from an EMBL/GenBank/DDBJ whole genome shotgun (WGS) entry which is preliminary data.</text>
</comment>
<dbReference type="RefSeq" id="WP_203905917.1">
    <property type="nucleotide sequence ID" value="NZ_BONY01000001.1"/>
</dbReference>
<accession>A0A8J3Q201</accession>
<dbReference type="Proteomes" id="UP000612899">
    <property type="component" value="Unassembled WGS sequence"/>
</dbReference>
<proteinExistence type="predicted"/>
<dbReference type="AlphaFoldDB" id="A0A8J3Q201"/>
<evidence type="ECO:0000313" key="1">
    <source>
        <dbReference type="EMBL" id="GIH01957.1"/>
    </source>
</evidence>
<organism evidence="1 2">
    <name type="scientific">Rhizocola hellebori</name>
    <dbReference type="NCBI Taxonomy" id="1392758"/>
    <lineage>
        <taxon>Bacteria</taxon>
        <taxon>Bacillati</taxon>
        <taxon>Actinomycetota</taxon>
        <taxon>Actinomycetes</taxon>
        <taxon>Micromonosporales</taxon>
        <taxon>Micromonosporaceae</taxon>
        <taxon>Rhizocola</taxon>
    </lineage>
</organism>
<protein>
    <submittedName>
        <fullName evidence="1">Uncharacterized protein</fullName>
    </submittedName>
</protein>
<reference evidence="1" key="1">
    <citation type="submission" date="2021-01" db="EMBL/GenBank/DDBJ databases">
        <title>Whole genome shotgun sequence of Rhizocola hellebori NBRC 109834.</title>
        <authorList>
            <person name="Komaki H."/>
            <person name="Tamura T."/>
        </authorList>
    </citation>
    <scope>NUCLEOTIDE SEQUENCE</scope>
    <source>
        <strain evidence="1">NBRC 109834</strain>
    </source>
</reference>
<sequence length="182" mass="20661">MDRHFAKALLFAWNKPAFREGLQHLIDLDEVTSLLATLAGDSPHGEAQQRGLQLLRSALESDEIRRAVLLLIDDASIREAIGQGLLAEMADRPGLAGAVRSALDDPAVRREIHAALESPRVRSIIWAAADSQLRDRKWTLARYLIGLMRHRSFRRLVRGVARHGVLREAWRDWRRSDSARRH</sequence>
<keyword evidence="2" id="KW-1185">Reference proteome</keyword>